<feature type="domain" description="DUF403" evidence="1">
    <location>
        <begin position="1"/>
        <end position="307"/>
    </location>
</feature>
<dbReference type="RefSeq" id="WP_136078361.1">
    <property type="nucleotide sequence ID" value="NZ_CAAHFG010000001.1"/>
</dbReference>
<dbReference type="PANTHER" id="PTHR34595">
    <property type="entry name" value="BLR5612 PROTEIN"/>
    <property type="match status" value="1"/>
</dbReference>
<proteinExistence type="predicted"/>
<reference evidence="2 3" key="1">
    <citation type="submission" date="2019-04" db="EMBL/GenBank/DDBJ databases">
        <authorList>
            <person name="Van Vliet M D."/>
        </authorList>
    </citation>
    <scope>NUCLEOTIDE SEQUENCE [LARGE SCALE GENOMIC DNA]</scope>
    <source>
        <strain evidence="2 3">F1</strain>
    </source>
</reference>
<dbReference type="InterPro" id="IPR007296">
    <property type="entry name" value="DUF403"/>
</dbReference>
<accession>A0A6C2TYQ2</accession>
<dbReference type="PANTHER" id="PTHR34595:SF7">
    <property type="entry name" value="SLL1039 PROTEIN"/>
    <property type="match status" value="1"/>
</dbReference>
<keyword evidence="3" id="KW-1185">Reference proteome</keyword>
<gene>
    <name evidence="2" type="ORF">PDESU_01273</name>
</gene>
<evidence type="ECO:0000259" key="1">
    <source>
        <dbReference type="Pfam" id="PF04168"/>
    </source>
</evidence>
<dbReference type="Pfam" id="PF04168">
    <property type="entry name" value="Alpha-E"/>
    <property type="match status" value="1"/>
</dbReference>
<organism evidence="2 3">
    <name type="scientific">Pontiella desulfatans</name>
    <dbReference type="NCBI Taxonomy" id="2750659"/>
    <lineage>
        <taxon>Bacteria</taxon>
        <taxon>Pseudomonadati</taxon>
        <taxon>Kiritimatiellota</taxon>
        <taxon>Kiritimatiellia</taxon>
        <taxon>Kiritimatiellales</taxon>
        <taxon>Pontiellaceae</taxon>
        <taxon>Pontiella</taxon>
    </lineage>
</organism>
<name>A0A6C2TYQ2_PONDE</name>
<dbReference type="InterPro" id="IPR051680">
    <property type="entry name" value="ATP-dep_Glu-Cys_Ligase-2"/>
</dbReference>
<protein>
    <recommendedName>
        <fullName evidence="1">DUF403 domain-containing protein</fullName>
    </recommendedName>
</protein>
<dbReference type="EMBL" id="CAAHFG010000001">
    <property type="protein sequence ID" value="VGO12719.1"/>
    <property type="molecule type" value="Genomic_DNA"/>
</dbReference>
<evidence type="ECO:0000313" key="3">
    <source>
        <dbReference type="Proteomes" id="UP000366872"/>
    </source>
</evidence>
<dbReference type="AlphaFoldDB" id="A0A6C2TYQ2"/>
<dbReference type="Proteomes" id="UP000366872">
    <property type="component" value="Unassembled WGS sequence"/>
</dbReference>
<evidence type="ECO:0000313" key="2">
    <source>
        <dbReference type="EMBL" id="VGO12719.1"/>
    </source>
</evidence>
<sequence length="317" mass="36678">MLSRVAEQIMWMSRYLERAANTARFLEVSYHLNLDLQQGGHDQWRPLVEITGDMKVFQARYGEPTSENVMHFLMFNPEYINSIQSCLNMARENAKSLRAAMPSELFEAINSLGRLVPDAARKKDFFHSQILELCREVKRECMMISGMVSEIIERARGYHFWRLGEYMERADKTSRLLHVKYFYIHPQITDLETSIDDMQWLALLLSLDAREAYHRTHGLIQRDNVIHMIVLNPAFPRAILFCLQSALQSLNRITEGKQGEPHRHLCALCERLESMSGADIISTGLNEFIEDLQLEMNNINTEIFEHFNPAPNLSSGA</sequence>